<gene>
    <name evidence="2" type="ORF">QG37_04280</name>
</gene>
<keyword evidence="1" id="KW-0472">Membrane</keyword>
<dbReference type="AlphaFoldDB" id="A0A0L0NY39"/>
<organism evidence="2 3">
    <name type="scientific">Candidozyma auris</name>
    <name type="common">Yeast</name>
    <name type="synonym">Candida auris</name>
    <dbReference type="NCBI Taxonomy" id="498019"/>
    <lineage>
        <taxon>Eukaryota</taxon>
        <taxon>Fungi</taxon>
        <taxon>Dikarya</taxon>
        <taxon>Ascomycota</taxon>
        <taxon>Saccharomycotina</taxon>
        <taxon>Pichiomycetes</taxon>
        <taxon>Metschnikowiaceae</taxon>
        <taxon>Candidozyma</taxon>
    </lineage>
</organism>
<dbReference type="VEuPathDB" id="FungiDB:QG37_04280"/>
<reference evidence="3" key="1">
    <citation type="journal article" date="2015" name="BMC Genomics">
        <title>Draft genome of a commonly misdiagnosed multidrug resistant pathogen Candida auris.</title>
        <authorList>
            <person name="Chatterjee S."/>
            <person name="Alampalli S.V."/>
            <person name="Nageshan R.K."/>
            <person name="Chettiar S.T."/>
            <person name="Joshi S."/>
            <person name="Tatu U.S."/>
        </authorList>
    </citation>
    <scope>NUCLEOTIDE SEQUENCE [LARGE SCALE GENOMIC DNA]</scope>
    <source>
        <strain evidence="3">6684</strain>
    </source>
</reference>
<feature type="transmembrane region" description="Helical" evidence="1">
    <location>
        <begin position="58"/>
        <end position="74"/>
    </location>
</feature>
<keyword evidence="1" id="KW-0812">Transmembrane</keyword>
<protein>
    <submittedName>
        <fullName evidence="2">Uncharacterized protein</fullName>
    </submittedName>
</protein>
<proteinExistence type="predicted"/>
<accession>A0A0L0NY39</accession>
<dbReference type="VEuPathDB" id="FungiDB:CJJ07_003417"/>
<dbReference type="Proteomes" id="UP000037122">
    <property type="component" value="Unassembled WGS sequence"/>
</dbReference>
<comment type="caution">
    <text evidence="2">The sequence shown here is derived from an EMBL/GenBank/DDBJ whole genome shotgun (WGS) entry which is preliminary data.</text>
</comment>
<evidence type="ECO:0000313" key="3">
    <source>
        <dbReference type="Proteomes" id="UP000037122"/>
    </source>
</evidence>
<keyword evidence="1" id="KW-1133">Transmembrane helix</keyword>
<evidence type="ECO:0000256" key="1">
    <source>
        <dbReference type="SAM" id="Phobius"/>
    </source>
</evidence>
<name>A0A0L0NY39_CANAR</name>
<sequence length="75" mass="8380">MAAHTERSKIRVGALVVAAVLLLAYIYFWRQENQAADDLHLDFQFEPGERFALENVKFSWALAAVVVVAMTIAVS</sequence>
<feature type="transmembrane region" description="Helical" evidence="1">
    <location>
        <begin position="12"/>
        <end position="29"/>
    </location>
</feature>
<dbReference type="EMBL" id="LGST01000029">
    <property type="protein sequence ID" value="KND98934.1"/>
    <property type="molecule type" value="Genomic_DNA"/>
</dbReference>
<evidence type="ECO:0000313" key="2">
    <source>
        <dbReference type="EMBL" id="KND98934.1"/>
    </source>
</evidence>